<evidence type="ECO:0000259" key="2">
    <source>
        <dbReference type="Pfam" id="PF00419"/>
    </source>
</evidence>
<dbReference type="EMBL" id="SMAS01000006">
    <property type="protein sequence ID" value="TCT32813.1"/>
    <property type="molecule type" value="Genomic_DNA"/>
</dbReference>
<dbReference type="Pfam" id="PF00419">
    <property type="entry name" value="Fimbrial"/>
    <property type="match status" value="1"/>
</dbReference>
<gene>
    <name evidence="3" type="ORF">EC835_106135</name>
</gene>
<proteinExistence type="predicted"/>
<feature type="signal peptide" evidence="1">
    <location>
        <begin position="1"/>
        <end position="20"/>
    </location>
</feature>
<dbReference type="Gene3D" id="2.60.40.1090">
    <property type="entry name" value="Fimbrial-type adhesion domain"/>
    <property type="match status" value="1"/>
</dbReference>
<dbReference type="RefSeq" id="WP_132496569.1">
    <property type="nucleotide sequence ID" value="NZ_SMAS01000006.1"/>
</dbReference>
<sequence>MKKLLLSFVLFLAYTSVAQAVKVSFRGNLIEGTPCVINNNRPIEVDFGDDLVVSLVPTKDGTKYIEDIDFEWECDNISSGTDVVFSFEGKRSYFDNDLLAINEQRDIALQIYYDSDTLRVNDTFVYTYESDYKKPDLKAALVKSSSSSARVEPGEFTASATLTVAYP</sequence>
<feature type="domain" description="Fimbrial-type adhesion" evidence="2">
    <location>
        <begin position="24"/>
        <end position="166"/>
    </location>
</feature>
<dbReference type="PANTHER" id="PTHR33420:SF26">
    <property type="entry name" value="FIMBRIAL SUBUNIT"/>
    <property type="match status" value="1"/>
</dbReference>
<dbReference type="GO" id="GO:0009289">
    <property type="term" value="C:pilus"/>
    <property type="evidence" value="ECO:0007669"/>
    <property type="project" value="InterPro"/>
</dbReference>
<dbReference type="OrthoDB" id="7018672at2"/>
<accession>A0A4R3NIK0</accession>
<evidence type="ECO:0000313" key="3">
    <source>
        <dbReference type="EMBL" id="TCT32813.1"/>
    </source>
</evidence>
<organism evidence="3 4">
    <name type="scientific">Providencia alcalifaciens</name>
    <dbReference type="NCBI Taxonomy" id="126385"/>
    <lineage>
        <taxon>Bacteria</taxon>
        <taxon>Pseudomonadati</taxon>
        <taxon>Pseudomonadota</taxon>
        <taxon>Gammaproteobacteria</taxon>
        <taxon>Enterobacterales</taxon>
        <taxon>Morganellaceae</taxon>
        <taxon>Providencia</taxon>
    </lineage>
</organism>
<dbReference type="InterPro" id="IPR036937">
    <property type="entry name" value="Adhesion_dom_fimbrial_sf"/>
</dbReference>
<dbReference type="AlphaFoldDB" id="A0A4R3NIK0"/>
<dbReference type="PANTHER" id="PTHR33420">
    <property type="entry name" value="FIMBRIAL SUBUNIT ELFA-RELATED"/>
    <property type="match status" value="1"/>
</dbReference>
<protein>
    <submittedName>
        <fullName evidence="3">Type 1 fimbria pilin</fullName>
    </submittedName>
</protein>
<comment type="caution">
    <text evidence="3">The sequence shown here is derived from an EMBL/GenBank/DDBJ whole genome shotgun (WGS) entry which is preliminary data.</text>
</comment>
<dbReference type="InterPro" id="IPR000259">
    <property type="entry name" value="Adhesion_dom_fimbrial"/>
</dbReference>
<evidence type="ECO:0000313" key="4">
    <source>
        <dbReference type="Proteomes" id="UP000295055"/>
    </source>
</evidence>
<dbReference type="GO" id="GO:0043709">
    <property type="term" value="P:cell adhesion involved in single-species biofilm formation"/>
    <property type="evidence" value="ECO:0007669"/>
    <property type="project" value="TreeGrafter"/>
</dbReference>
<keyword evidence="1" id="KW-0732">Signal</keyword>
<name>A0A4R3NIK0_9GAMM</name>
<evidence type="ECO:0000256" key="1">
    <source>
        <dbReference type="SAM" id="SignalP"/>
    </source>
</evidence>
<dbReference type="InterPro" id="IPR008966">
    <property type="entry name" value="Adhesion_dom_sf"/>
</dbReference>
<dbReference type="InterPro" id="IPR050263">
    <property type="entry name" value="Bact_Fimbrial_Adh_Pro"/>
</dbReference>
<dbReference type="SUPFAM" id="SSF49401">
    <property type="entry name" value="Bacterial adhesins"/>
    <property type="match status" value="1"/>
</dbReference>
<dbReference type="Proteomes" id="UP000295055">
    <property type="component" value="Unassembled WGS sequence"/>
</dbReference>
<feature type="chain" id="PRO_5020772171" evidence="1">
    <location>
        <begin position="21"/>
        <end position="167"/>
    </location>
</feature>
<reference evidence="3 4" key="1">
    <citation type="submission" date="2019-03" db="EMBL/GenBank/DDBJ databases">
        <title>Genomic analyses of the natural microbiome of Caenorhabditis elegans.</title>
        <authorList>
            <person name="Samuel B."/>
        </authorList>
    </citation>
    <scope>NUCLEOTIDE SEQUENCE [LARGE SCALE GENOMIC DNA]</scope>
    <source>
        <strain evidence="3 4">JUb102</strain>
    </source>
</reference>